<evidence type="ECO:0000256" key="1">
    <source>
        <dbReference type="SAM" id="MobiDB-lite"/>
    </source>
</evidence>
<reference evidence="4" key="1">
    <citation type="journal article" date="2019" name="Int. J. Syst. Evol. Microbiol.">
        <title>The Global Catalogue of Microorganisms (GCM) 10K type strain sequencing project: providing services to taxonomists for standard genome sequencing and annotation.</title>
        <authorList>
            <consortium name="The Broad Institute Genomics Platform"/>
            <consortium name="The Broad Institute Genome Sequencing Center for Infectious Disease"/>
            <person name="Wu L."/>
            <person name="Ma J."/>
        </authorList>
    </citation>
    <scope>NUCLEOTIDE SEQUENCE [LARGE SCALE GENOMIC DNA]</scope>
    <source>
        <strain evidence="4">CCUG 57263</strain>
    </source>
</reference>
<comment type="caution">
    <text evidence="3">The sequence shown here is derived from an EMBL/GenBank/DDBJ whole genome shotgun (WGS) entry which is preliminary data.</text>
</comment>
<evidence type="ECO:0000313" key="3">
    <source>
        <dbReference type="EMBL" id="MFD0869807.1"/>
    </source>
</evidence>
<accession>A0ABW3DBA2</accession>
<feature type="region of interest" description="Disordered" evidence="1">
    <location>
        <begin position="34"/>
        <end position="66"/>
    </location>
</feature>
<keyword evidence="4" id="KW-1185">Reference proteome</keyword>
<proteinExistence type="predicted"/>
<sequence>MRSKTIVTTALVLSLVFSGNIAYGLAKDSGKSGALERSWTKEKNDRIKQLRDRRHRSNQDGKDGKSALPILKETASLLGITKEDLVKELKQGKSLSDVAQSRGISESDLIGKLLALRNQKINDAVIAGKLTAEKAEKIKAYMNDHITYMVKQKGIKALHKDRWKSMRHDTLNHFNPGKVAAIIGITEEALSSLLKEGKTLVEIAEANGISKELLIAKLKEEAKDLPAPAH</sequence>
<dbReference type="RefSeq" id="WP_150959996.1">
    <property type="nucleotide sequence ID" value="NZ_JBHTIU010000036.1"/>
</dbReference>
<name>A0ABW3DBA2_9BACL</name>
<feature type="compositionally biased region" description="Basic and acidic residues" evidence="1">
    <location>
        <begin position="38"/>
        <end position="50"/>
    </location>
</feature>
<dbReference type="EMBL" id="JBHTIU010000036">
    <property type="protein sequence ID" value="MFD0869807.1"/>
    <property type="molecule type" value="Genomic_DNA"/>
</dbReference>
<organism evidence="3 4">
    <name type="scientific">Paenibacillus residui</name>
    <dbReference type="NCBI Taxonomy" id="629724"/>
    <lineage>
        <taxon>Bacteria</taxon>
        <taxon>Bacillati</taxon>
        <taxon>Bacillota</taxon>
        <taxon>Bacilli</taxon>
        <taxon>Bacillales</taxon>
        <taxon>Paenibacillaceae</taxon>
        <taxon>Paenibacillus</taxon>
    </lineage>
</organism>
<evidence type="ECO:0000256" key="2">
    <source>
        <dbReference type="SAM" id="SignalP"/>
    </source>
</evidence>
<protein>
    <recommendedName>
        <fullName evidence="5">LysM domain-containing protein</fullName>
    </recommendedName>
</protein>
<feature type="signal peptide" evidence="2">
    <location>
        <begin position="1"/>
        <end position="22"/>
    </location>
</feature>
<gene>
    <name evidence="3" type="ORF">ACFQ03_11650</name>
</gene>
<keyword evidence="2" id="KW-0732">Signal</keyword>
<evidence type="ECO:0008006" key="5">
    <source>
        <dbReference type="Google" id="ProtNLM"/>
    </source>
</evidence>
<dbReference type="Proteomes" id="UP001597120">
    <property type="component" value="Unassembled WGS sequence"/>
</dbReference>
<feature type="chain" id="PRO_5046125624" description="LysM domain-containing protein" evidence="2">
    <location>
        <begin position="23"/>
        <end position="230"/>
    </location>
</feature>
<evidence type="ECO:0000313" key="4">
    <source>
        <dbReference type="Proteomes" id="UP001597120"/>
    </source>
</evidence>